<evidence type="ECO:0000313" key="4">
    <source>
        <dbReference type="Proteomes" id="UP000011740"/>
    </source>
</evidence>
<evidence type="ECO:0000313" key="3">
    <source>
        <dbReference type="EMBL" id="EMF00731.1"/>
    </source>
</evidence>
<gene>
    <name evidence="3" type="ORF">H340_09630</name>
</gene>
<dbReference type="PROSITE" id="PS51257">
    <property type="entry name" value="PROKAR_LIPOPROTEIN"/>
    <property type="match status" value="1"/>
</dbReference>
<accession>M3C9S5</accession>
<dbReference type="EMBL" id="AORZ01000021">
    <property type="protein sequence ID" value="EMF00731.1"/>
    <property type="molecule type" value="Genomic_DNA"/>
</dbReference>
<dbReference type="PATRIC" id="fig|1223523.3.peg.1974"/>
<comment type="caution">
    <text evidence="3">The sequence shown here is derived from an EMBL/GenBank/DDBJ whole genome shotgun (WGS) entry which is preliminary data.</text>
</comment>
<organism evidence="3 4">
    <name type="scientific">Streptomyces mobaraensis (strain ATCC 29032 / DSM 40847 / JCM 4168 / NBRC 13819 / NCIMB 11159 / IPCR 16-22)</name>
    <dbReference type="NCBI Taxonomy" id="1223523"/>
    <lineage>
        <taxon>Bacteria</taxon>
        <taxon>Bacillati</taxon>
        <taxon>Actinomycetota</taxon>
        <taxon>Actinomycetes</taxon>
        <taxon>Kitasatosporales</taxon>
        <taxon>Streptomycetaceae</taxon>
        <taxon>Streptomyces</taxon>
    </lineage>
</organism>
<keyword evidence="2" id="KW-0732">Signal</keyword>
<feature type="signal peptide" evidence="2">
    <location>
        <begin position="1"/>
        <end position="22"/>
    </location>
</feature>
<evidence type="ECO:0000256" key="1">
    <source>
        <dbReference type="SAM" id="MobiDB-lite"/>
    </source>
</evidence>
<evidence type="ECO:0008006" key="5">
    <source>
        <dbReference type="Google" id="ProtNLM"/>
    </source>
</evidence>
<reference evidence="3 4" key="1">
    <citation type="journal article" date="2013" name="Genome Announc.">
        <title>Whole-Genome Shotgun Assembly and Analysis of the Genome of Streptomyces mobaraensis DSM 40847, a Strain for Industrial Production of Microbial Transglutaminase.</title>
        <authorList>
            <person name="Yang H."/>
            <person name="He T."/>
            <person name="Wu W."/>
            <person name="Zhu W."/>
            <person name="Lu B."/>
            <person name="Sun W."/>
        </authorList>
    </citation>
    <scope>NUCLEOTIDE SEQUENCE [LARGE SCALE GENOMIC DNA]</scope>
    <source>
        <strain evidence="3 4">DSM 40847</strain>
    </source>
</reference>
<dbReference type="RefSeq" id="WP_004942409.1">
    <property type="nucleotide sequence ID" value="NZ_AORZ01000021.1"/>
</dbReference>
<feature type="region of interest" description="Disordered" evidence="1">
    <location>
        <begin position="29"/>
        <end position="55"/>
    </location>
</feature>
<dbReference type="STRING" id="1223523.H340_09630"/>
<proteinExistence type="predicted"/>
<feature type="compositionally biased region" description="Low complexity" evidence="1">
    <location>
        <begin position="32"/>
        <end position="44"/>
    </location>
</feature>
<sequence length="325" mass="34851">MRPSHRGALPATLAALILSVLAGCSGTHHGSAVAPAAPAAAPGSPDRPPADDPATWTLPLMRYLPTDAQARTIGRARETLTRDCARRYGITLTPEPELPPLGPKNVMDWRYGIHDRGLTARRGYQVDDAQQARYDAALRARGKLPRPSPDTPVVVSGTRLPPDVLAAAGPEARKGVVAGKPVPDGGCAGEAQRTLGTATQGVSPFVARLMTASYPRSMEEPDVRRVFARWSGCMRERGFRYAAPMDANDDPAFRPGPRGVTREEIATAVADLDCRAAHRVAEVWHTAETRLQNDVVAREAATLAAERRALDRTLATARRVVEGKS</sequence>
<feature type="chain" id="PRO_5039286955" description="Lipoprotein" evidence="2">
    <location>
        <begin position="23"/>
        <end position="325"/>
    </location>
</feature>
<evidence type="ECO:0000256" key="2">
    <source>
        <dbReference type="SAM" id="SignalP"/>
    </source>
</evidence>
<name>M3C9S5_STRM1</name>
<dbReference type="eggNOG" id="ENOG50332CB">
    <property type="taxonomic scope" value="Bacteria"/>
</dbReference>
<protein>
    <recommendedName>
        <fullName evidence="5">Lipoprotein</fullName>
    </recommendedName>
</protein>
<dbReference type="Proteomes" id="UP000011740">
    <property type="component" value="Unassembled WGS sequence"/>
</dbReference>
<dbReference type="AlphaFoldDB" id="M3C9S5"/>